<sequence>MTSGGAAWSRAIVTPSPTCRAREKFPLNATHGENSLGEESTGSQCIHQKKRYQRLHIYRRKSETSHSAPDALGSTCRKQTPQGGLPGDCEPVSNQRRPTLSPNSDACIENPEAPPDRDQEPTLHPHPPGPEGTELQCRSDTQATLCLAQVVATPRSPPVGLSASLK</sequence>
<reference evidence="2" key="1">
    <citation type="journal article" date="2022" name="bioRxiv">
        <title>Sequencing and chromosome-scale assembly of the giantPleurodeles waltlgenome.</title>
        <authorList>
            <person name="Brown T."/>
            <person name="Elewa A."/>
            <person name="Iarovenko S."/>
            <person name="Subramanian E."/>
            <person name="Araus A.J."/>
            <person name="Petzold A."/>
            <person name="Susuki M."/>
            <person name="Suzuki K.-i.T."/>
            <person name="Hayashi T."/>
            <person name="Toyoda A."/>
            <person name="Oliveira C."/>
            <person name="Osipova E."/>
            <person name="Leigh N.D."/>
            <person name="Simon A."/>
            <person name="Yun M.H."/>
        </authorList>
    </citation>
    <scope>NUCLEOTIDE SEQUENCE</scope>
    <source>
        <strain evidence="2">20211129_DDA</strain>
        <tissue evidence="2">Liver</tissue>
    </source>
</reference>
<evidence type="ECO:0000313" key="3">
    <source>
        <dbReference type="Proteomes" id="UP001066276"/>
    </source>
</evidence>
<name>A0AAV7U7Z1_PLEWA</name>
<dbReference type="Proteomes" id="UP001066276">
    <property type="component" value="Chromosome 3_1"/>
</dbReference>
<proteinExistence type="predicted"/>
<dbReference type="AlphaFoldDB" id="A0AAV7U7Z1"/>
<feature type="region of interest" description="Disordered" evidence="1">
    <location>
        <begin position="28"/>
        <end position="140"/>
    </location>
</feature>
<dbReference type="EMBL" id="JANPWB010000005">
    <property type="protein sequence ID" value="KAJ1184985.1"/>
    <property type="molecule type" value="Genomic_DNA"/>
</dbReference>
<feature type="compositionally biased region" description="Polar residues" evidence="1">
    <location>
        <begin position="92"/>
        <end position="104"/>
    </location>
</feature>
<protein>
    <submittedName>
        <fullName evidence="2">Uncharacterized protein</fullName>
    </submittedName>
</protein>
<organism evidence="2 3">
    <name type="scientific">Pleurodeles waltl</name>
    <name type="common">Iberian ribbed newt</name>
    <dbReference type="NCBI Taxonomy" id="8319"/>
    <lineage>
        <taxon>Eukaryota</taxon>
        <taxon>Metazoa</taxon>
        <taxon>Chordata</taxon>
        <taxon>Craniata</taxon>
        <taxon>Vertebrata</taxon>
        <taxon>Euteleostomi</taxon>
        <taxon>Amphibia</taxon>
        <taxon>Batrachia</taxon>
        <taxon>Caudata</taxon>
        <taxon>Salamandroidea</taxon>
        <taxon>Salamandridae</taxon>
        <taxon>Pleurodelinae</taxon>
        <taxon>Pleurodeles</taxon>
    </lineage>
</organism>
<keyword evidence="3" id="KW-1185">Reference proteome</keyword>
<feature type="compositionally biased region" description="Basic and acidic residues" evidence="1">
    <location>
        <begin position="114"/>
        <end position="123"/>
    </location>
</feature>
<feature type="compositionally biased region" description="Polar residues" evidence="1">
    <location>
        <begin position="31"/>
        <end position="46"/>
    </location>
</feature>
<gene>
    <name evidence="2" type="ORF">NDU88_001781</name>
</gene>
<evidence type="ECO:0000313" key="2">
    <source>
        <dbReference type="EMBL" id="KAJ1184985.1"/>
    </source>
</evidence>
<comment type="caution">
    <text evidence="2">The sequence shown here is derived from an EMBL/GenBank/DDBJ whole genome shotgun (WGS) entry which is preliminary data.</text>
</comment>
<feature type="compositionally biased region" description="Basic residues" evidence="1">
    <location>
        <begin position="47"/>
        <end position="59"/>
    </location>
</feature>
<accession>A0AAV7U7Z1</accession>
<evidence type="ECO:0000256" key="1">
    <source>
        <dbReference type="SAM" id="MobiDB-lite"/>
    </source>
</evidence>